<feature type="compositionally biased region" description="Basic and acidic residues" evidence="1">
    <location>
        <begin position="102"/>
        <end position="122"/>
    </location>
</feature>
<reference evidence="2 3" key="1">
    <citation type="submission" date="2024-12" db="EMBL/GenBank/DDBJ databases">
        <title>The unique morphological basis and parallel evolutionary history of personate flowers in Penstemon.</title>
        <authorList>
            <person name="Depatie T.H."/>
            <person name="Wessinger C.A."/>
        </authorList>
    </citation>
    <scope>NUCLEOTIDE SEQUENCE [LARGE SCALE GENOMIC DNA]</scope>
    <source>
        <strain evidence="2">WTNN_2</strain>
        <tissue evidence="2">Leaf</tissue>
    </source>
</reference>
<gene>
    <name evidence="2" type="ORF">ACJIZ3_019604</name>
</gene>
<keyword evidence="3" id="KW-1185">Reference proteome</keyword>
<comment type="caution">
    <text evidence="2">The sequence shown here is derived from an EMBL/GenBank/DDBJ whole genome shotgun (WGS) entry which is preliminary data.</text>
</comment>
<sequence>MSMSNLKPVSCPLPPVAGENGTHSKQSKVKMVNTQAFPLLQVKEKEKHPCTTSTTTTTTTSRRDLTAASLGLLSLLLPAPAEARARNATMRQKIMDKFEEIRRKAGLSKDETKLKDDDENKNPHPHLKKTIVPPIEKEPSFPKLPNILNGKTVETTLP</sequence>
<name>A0ABD3T1S7_9LAMI</name>
<feature type="region of interest" description="Disordered" evidence="1">
    <location>
        <begin position="1"/>
        <end position="27"/>
    </location>
</feature>
<evidence type="ECO:0000313" key="2">
    <source>
        <dbReference type="EMBL" id="KAL3830802.1"/>
    </source>
</evidence>
<accession>A0ABD3T1S7</accession>
<dbReference type="AlphaFoldDB" id="A0ABD3T1S7"/>
<dbReference type="EMBL" id="JBJXBP010000005">
    <property type="protein sequence ID" value="KAL3830802.1"/>
    <property type="molecule type" value="Genomic_DNA"/>
</dbReference>
<evidence type="ECO:0000313" key="3">
    <source>
        <dbReference type="Proteomes" id="UP001634393"/>
    </source>
</evidence>
<evidence type="ECO:0000256" key="1">
    <source>
        <dbReference type="SAM" id="MobiDB-lite"/>
    </source>
</evidence>
<feature type="region of interest" description="Disordered" evidence="1">
    <location>
        <begin position="102"/>
        <end position="158"/>
    </location>
</feature>
<proteinExistence type="predicted"/>
<organism evidence="2 3">
    <name type="scientific">Penstemon smallii</name>
    <dbReference type="NCBI Taxonomy" id="265156"/>
    <lineage>
        <taxon>Eukaryota</taxon>
        <taxon>Viridiplantae</taxon>
        <taxon>Streptophyta</taxon>
        <taxon>Embryophyta</taxon>
        <taxon>Tracheophyta</taxon>
        <taxon>Spermatophyta</taxon>
        <taxon>Magnoliopsida</taxon>
        <taxon>eudicotyledons</taxon>
        <taxon>Gunneridae</taxon>
        <taxon>Pentapetalae</taxon>
        <taxon>asterids</taxon>
        <taxon>lamiids</taxon>
        <taxon>Lamiales</taxon>
        <taxon>Plantaginaceae</taxon>
        <taxon>Cheloneae</taxon>
        <taxon>Penstemon</taxon>
    </lineage>
</organism>
<dbReference type="Proteomes" id="UP001634393">
    <property type="component" value="Unassembled WGS sequence"/>
</dbReference>
<protein>
    <submittedName>
        <fullName evidence="2">Uncharacterized protein</fullName>
    </submittedName>
</protein>